<organism evidence="1 2">
    <name type="scientific">Salinactinospora qingdaonensis</name>
    <dbReference type="NCBI Taxonomy" id="702744"/>
    <lineage>
        <taxon>Bacteria</taxon>
        <taxon>Bacillati</taxon>
        <taxon>Actinomycetota</taxon>
        <taxon>Actinomycetes</taxon>
        <taxon>Streptosporangiales</taxon>
        <taxon>Nocardiopsidaceae</taxon>
        <taxon>Salinactinospora</taxon>
    </lineage>
</organism>
<comment type="caution">
    <text evidence="1">The sequence shown here is derived from an EMBL/GenBank/DDBJ whole genome shotgun (WGS) entry which is preliminary data.</text>
</comment>
<name>A0ABP7G3C8_9ACTN</name>
<protein>
    <submittedName>
        <fullName evidence="1">SAM-dependent methyltransferase</fullName>
    </submittedName>
</protein>
<dbReference type="Proteomes" id="UP001500908">
    <property type="component" value="Unassembled WGS sequence"/>
</dbReference>
<sequence length="284" mass="31183">MVDRDDAVRRFPPELDMSTPTVARAYDYLLGGKDNFGPDRELGEALEQLSPGTKRLAHENRGFLKRAVDHVVTHHGVRQFLDLGAGLPTAENTHEIAQRAVPEARAVYVDIDPIVLAHGRAILADNPNTTVITADVREVDRVLNDADTQRLLDFSEPVCVMLVSLLHCFPDSDDPFRLVRDYLAHMPSGSAVVYSHLCSDDSEAASRFTARVHDSGVPWGRVRAPEECAAALAGLEIVPPDLAGTGRPQLVDCHTWRNEGVTPRLRPQDPAKTIWEHAGVGLKS</sequence>
<keyword evidence="2" id="KW-1185">Reference proteome</keyword>
<gene>
    <name evidence="1" type="ORF">GCM10022402_36620</name>
</gene>
<dbReference type="SUPFAM" id="SSF53335">
    <property type="entry name" value="S-adenosyl-L-methionine-dependent methyltransferases"/>
    <property type="match status" value="1"/>
</dbReference>
<dbReference type="InterPro" id="IPR006764">
    <property type="entry name" value="SAM_dep_MeTrfase_SAV2177_type"/>
</dbReference>
<evidence type="ECO:0000313" key="2">
    <source>
        <dbReference type="Proteomes" id="UP001500908"/>
    </source>
</evidence>
<dbReference type="GO" id="GO:0008168">
    <property type="term" value="F:methyltransferase activity"/>
    <property type="evidence" value="ECO:0007669"/>
    <property type="project" value="UniProtKB-KW"/>
</dbReference>
<dbReference type="EMBL" id="BAABDD010000019">
    <property type="protein sequence ID" value="GAA3754609.1"/>
    <property type="molecule type" value="Genomic_DNA"/>
</dbReference>
<keyword evidence="1" id="KW-0808">Transferase</keyword>
<dbReference type="InterPro" id="IPR029063">
    <property type="entry name" value="SAM-dependent_MTases_sf"/>
</dbReference>
<dbReference type="RefSeq" id="WP_344973597.1">
    <property type="nucleotide sequence ID" value="NZ_BAABDD010000019.1"/>
</dbReference>
<dbReference type="Gene3D" id="3.40.50.150">
    <property type="entry name" value="Vaccinia Virus protein VP39"/>
    <property type="match status" value="1"/>
</dbReference>
<proteinExistence type="predicted"/>
<reference evidence="2" key="1">
    <citation type="journal article" date="2019" name="Int. J. Syst. Evol. Microbiol.">
        <title>The Global Catalogue of Microorganisms (GCM) 10K type strain sequencing project: providing services to taxonomists for standard genome sequencing and annotation.</title>
        <authorList>
            <consortium name="The Broad Institute Genomics Platform"/>
            <consortium name="The Broad Institute Genome Sequencing Center for Infectious Disease"/>
            <person name="Wu L."/>
            <person name="Ma J."/>
        </authorList>
    </citation>
    <scope>NUCLEOTIDE SEQUENCE [LARGE SCALE GENOMIC DNA]</scope>
    <source>
        <strain evidence="2">JCM 17137</strain>
    </source>
</reference>
<dbReference type="Pfam" id="PF04672">
    <property type="entry name" value="Methyltransf_19"/>
    <property type="match status" value="1"/>
</dbReference>
<accession>A0ABP7G3C8</accession>
<evidence type="ECO:0000313" key="1">
    <source>
        <dbReference type="EMBL" id="GAA3754609.1"/>
    </source>
</evidence>
<dbReference type="GO" id="GO:0032259">
    <property type="term" value="P:methylation"/>
    <property type="evidence" value="ECO:0007669"/>
    <property type="project" value="UniProtKB-KW"/>
</dbReference>
<dbReference type="PIRSF" id="PIRSF017393">
    <property type="entry name" value="MTase_SAV2177"/>
    <property type="match status" value="1"/>
</dbReference>
<keyword evidence="1" id="KW-0489">Methyltransferase</keyword>
<dbReference type="CDD" id="cd02440">
    <property type="entry name" value="AdoMet_MTases"/>
    <property type="match status" value="1"/>
</dbReference>